<feature type="non-terminal residue" evidence="2">
    <location>
        <position position="1"/>
    </location>
</feature>
<dbReference type="Proteomes" id="UP000748531">
    <property type="component" value="Unassembled WGS sequence"/>
</dbReference>
<dbReference type="GO" id="GO:0010008">
    <property type="term" value="C:endosome membrane"/>
    <property type="evidence" value="ECO:0007669"/>
    <property type="project" value="TreeGrafter"/>
</dbReference>
<evidence type="ECO:0000313" key="3">
    <source>
        <dbReference type="Proteomes" id="UP000748531"/>
    </source>
</evidence>
<comment type="caution">
    <text evidence="2">The sequence shown here is derived from an EMBL/GenBank/DDBJ whole genome shotgun (WGS) entry which is preliminary data.</text>
</comment>
<dbReference type="GO" id="GO:0005524">
    <property type="term" value="F:ATP binding"/>
    <property type="evidence" value="ECO:0007669"/>
    <property type="project" value="InterPro"/>
</dbReference>
<feature type="region of interest" description="Disordered" evidence="1">
    <location>
        <begin position="1430"/>
        <end position="1477"/>
    </location>
</feature>
<proteinExistence type="predicted"/>
<feature type="compositionally biased region" description="Polar residues" evidence="1">
    <location>
        <begin position="1438"/>
        <end position="1477"/>
    </location>
</feature>
<feature type="region of interest" description="Disordered" evidence="1">
    <location>
        <begin position="1821"/>
        <end position="1875"/>
    </location>
</feature>
<gene>
    <name evidence="2" type="ORF">PHET_08497</name>
</gene>
<feature type="compositionally biased region" description="Polar residues" evidence="1">
    <location>
        <begin position="1856"/>
        <end position="1870"/>
    </location>
</feature>
<accession>A0A8J4T5Q6</accession>
<reference evidence="2" key="1">
    <citation type="submission" date="2019-05" db="EMBL/GenBank/DDBJ databases">
        <title>Annotation for the trematode Paragonimus heterotremus.</title>
        <authorList>
            <person name="Choi Y.-J."/>
        </authorList>
    </citation>
    <scope>NUCLEOTIDE SEQUENCE</scope>
    <source>
        <strain evidence="2">LC</strain>
    </source>
</reference>
<dbReference type="PANTHER" id="PTHR45748">
    <property type="entry name" value="1-PHOSPHATIDYLINOSITOL 3-PHOSPHATE 5-KINASE-RELATED"/>
    <property type="match status" value="1"/>
</dbReference>
<dbReference type="EMBL" id="LUCH01005077">
    <property type="protein sequence ID" value="KAF5398374.1"/>
    <property type="molecule type" value="Genomic_DNA"/>
</dbReference>
<dbReference type="InterPro" id="IPR002423">
    <property type="entry name" value="Cpn60/GroEL/TCP-1"/>
</dbReference>
<dbReference type="SUPFAM" id="SSF52029">
    <property type="entry name" value="GroEL apical domain-like"/>
    <property type="match status" value="1"/>
</dbReference>
<dbReference type="Gene3D" id="3.50.7.10">
    <property type="entry name" value="GroEL"/>
    <property type="match status" value="1"/>
</dbReference>
<keyword evidence="3" id="KW-1185">Reference proteome</keyword>
<dbReference type="OrthoDB" id="158357at2759"/>
<dbReference type="FunFam" id="3.50.7.10:FF:000007">
    <property type="entry name" value="1-phosphatidylinositol 3-phosphate 5-kinase isoform X1"/>
    <property type="match status" value="1"/>
</dbReference>
<dbReference type="GO" id="GO:0000285">
    <property type="term" value="F:1-phosphatidylinositol-3-phosphate 5-kinase activity"/>
    <property type="evidence" value="ECO:0007669"/>
    <property type="project" value="TreeGrafter"/>
</dbReference>
<evidence type="ECO:0000256" key="1">
    <source>
        <dbReference type="SAM" id="MobiDB-lite"/>
    </source>
</evidence>
<sequence length="1883" mass="210130">CVISFAFCFCHRNKARSVCQRFLDLSLLAPLKDTVSNEFRDDFTPYELKQLTPTVYVPSVPKTGRRLSWPMDSTYKPTNIPEFNQLRTDEPDWLQEIDNLSFSHLNSSGLSANSIHIRGETTYSTTRGCSKNLRHTGRALAELSTSVDLGLKAVVPQDIPDSPPHDFEIGEDVRANKDTFYVNTLGTDRRSCLRDSAPELSNTTFIQCRSSPTRDVATKPLASSLSQHLELIHTFRSSFDAHMRQLAFQEIRDNHLDVSWTDLLVELAQNVCDQVKFDLRTTGIRPLGDAHAVPDSSATTASSSAYSKRHIYSPMDIRHYVHIKKLLDNSGLSSEVFPGVVFSKRATHKFMPNLLRNPRILLLASSIEYQRTPTKLTCLESQIMQEEEYLSNCVSKLLRLHPNIIFVGGSVSYIAQMLLLKTGIILFCNVKRSVLIRLARATGADILESCDRLVSETSSKSANVQRSSAQLGTSRQFKVEQVRMSDESFKFLTFIQNSNKTPAVICSASSDQSTACKHITCEVTVLLRGPDLAMLKRVERALRFMLHVCHNVKLERSYMTNGFLYRPHSPVTTTPLASIDVVTHCRPQLSCPSSVPFAVTLPDSESHSSGSTSDLQQPTKELNHVDGSALVNYLQHRLFNPSASVQVALPFLATADGQQAPLVAYYTYVIEWPFGRILNDLLKRKLKVIHSELYAIEQVKRQRLSCPITILDHKCLEHRSRSHAFLTYNIQSNCPDVPQTSMNNKRLSPIVHSPLDRCTSVDALPMTDSVTVSCEAIYTDFKARGSEKELPNHSATKSAVSHLSYGLINLMAAHSDLLLDIRALFLNLPQQYQLQHPKSTSNKLVVARKPVTNLENNPKIKRLERSILDPRSHQFFNFLATLFSVKSPMWPEPCVPPWIASVEFYGPQDLPLGLFLERCCFTHQPCRHPHCDWPMSDHVQRFVQSSGSVQLFIRKLPQDPPRPAVIPSLDGLLSDNSGRRDSRIVMWLYCSTCRTNSPAAYLSGDTWHYSFVKFLDLLINTPADWARCAMRTPTTSISSVTEMSTPQQLVGVADQMNKYTDVANGTRHIDTNSSIATKSGMTLPGWQLTCTHSAHKSVQHCFSLDRKVAVFKYQQTKVFEVVMPANEIRIYPSPYLAAKCRLLSTERDYDQSLLMTDAALASDNLCAAQTIVNQRALAIPSYLHAEAVETWEKYYRSYTSVKAHLVTLQQDNINPELDSLLKTYVYLLENDSRRKFWEVRAELLAHLISLDNRCSTALSSGMNFSGVQLLNSTPSIPRPSPAAVSDACPENKASVSNIDSFKLSSGDMNITSNNTNELAFGVSPLLSCVSTDEPVITVQPPVLRFHTPVPSWEVKHSKDPSSSLIDSDGNSVEYTGGWAAFLDTVDVVEKTFMVQNLVNDLKRWIYGFVSEWNTRCAEYESQLKRLEKNAKETRKKSNANVTSQGLLSPSTQLQSWRSRSPNPDPSTFSVSTQDSSCLPNARTASRVALISVHCNPVSTSFDYEMSGLHHSNSAVFLQDKTGSRKFPEVVNPIGPGSIHRTPPALDNEGNHSVYLGNHRLRVHHPVLTVSQVTGDADVEGAAVYPHNSLLPSSTTPGLHVYHSSEENWSVKNQTGRAEAEQRTQSALPILDPINLKAVYDLLEPPSSTVSLAPPMHQRTPSGSQLTESAVQAAASAATIPLTAPSGMRRFIHTLMPSNNDCKVFDDPFPANEHPQLSLVDDDGVSAFKHFRYLPLGSPPTEWSKEHPRSAEYMYNLVQHLRLTNPDVYVNDRELTSIIAYALSTPEYERHLVDLYSEPPYRNCDNPSFQMGQSALSELYYNPRDNSSQVSPVASLATARGGKLRSDREPNVIDMSRASTLSARSGDQSLSESEHTLRCFQSAS</sequence>
<dbReference type="Pfam" id="PF00118">
    <property type="entry name" value="Cpn60_TCP1"/>
    <property type="match status" value="1"/>
</dbReference>
<dbReference type="PANTHER" id="PTHR45748:SF7">
    <property type="entry name" value="1-PHOSPHATIDYLINOSITOL 3-PHOSPHATE 5-KINASE-RELATED"/>
    <property type="match status" value="1"/>
</dbReference>
<organism evidence="2 3">
    <name type="scientific">Paragonimus heterotremus</name>
    <dbReference type="NCBI Taxonomy" id="100268"/>
    <lineage>
        <taxon>Eukaryota</taxon>
        <taxon>Metazoa</taxon>
        <taxon>Spiralia</taxon>
        <taxon>Lophotrochozoa</taxon>
        <taxon>Platyhelminthes</taxon>
        <taxon>Trematoda</taxon>
        <taxon>Digenea</taxon>
        <taxon>Plagiorchiida</taxon>
        <taxon>Troglotremata</taxon>
        <taxon>Troglotrematidae</taxon>
        <taxon>Paragonimus</taxon>
    </lineage>
</organism>
<dbReference type="GO" id="GO:0046854">
    <property type="term" value="P:phosphatidylinositol phosphate biosynthetic process"/>
    <property type="evidence" value="ECO:0007669"/>
    <property type="project" value="TreeGrafter"/>
</dbReference>
<name>A0A8J4T5Q6_9TREM</name>
<evidence type="ECO:0000313" key="2">
    <source>
        <dbReference type="EMBL" id="KAF5398374.1"/>
    </source>
</evidence>
<evidence type="ECO:0008006" key="4">
    <source>
        <dbReference type="Google" id="ProtNLM"/>
    </source>
</evidence>
<dbReference type="InterPro" id="IPR027409">
    <property type="entry name" value="GroEL-like_apical_dom_sf"/>
</dbReference>
<protein>
    <recommendedName>
        <fullName evidence="4">1-phosphatidylinositol-3-phosphate 5-kinase</fullName>
    </recommendedName>
</protein>